<dbReference type="EMBL" id="BMAW01093711">
    <property type="protein sequence ID" value="GFS61781.1"/>
    <property type="molecule type" value="Genomic_DNA"/>
</dbReference>
<organism evidence="1 2">
    <name type="scientific">Nephila pilipes</name>
    <name type="common">Giant wood spider</name>
    <name type="synonym">Nephila maculata</name>
    <dbReference type="NCBI Taxonomy" id="299642"/>
    <lineage>
        <taxon>Eukaryota</taxon>
        <taxon>Metazoa</taxon>
        <taxon>Ecdysozoa</taxon>
        <taxon>Arthropoda</taxon>
        <taxon>Chelicerata</taxon>
        <taxon>Arachnida</taxon>
        <taxon>Araneae</taxon>
        <taxon>Araneomorphae</taxon>
        <taxon>Entelegynae</taxon>
        <taxon>Araneoidea</taxon>
        <taxon>Nephilidae</taxon>
        <taxon>Nephila</taxon>
    </lineage>
</organism>
<name>A0A8X6JDR1_NEPPI</name>
<protein>
    <submittedName>
        <fullName evidence="1">Uncharacterized protein</fullName>
    </submittedName>
</protein>
<dbReference type="Proteomes" id="UP000887013">
    <property type="component" value="Unassembled WGS sequence"/>
</dbReference>
<dbReference type="AlphaFoldDB" id="A0A8X6JDR1"/>
<sequence length="85" mass="9642">MTRVYARVSCMRGAALQKDAGLEIWAVTRFISLEFRQNTPRGSLTQPLAYRPCRVAFSRILVNEQETIKGMASFREDHPATGLVR</sequence>
<evidence type="ECO:0000313" key="1">
    <source>
        <dbReference type="EMBL" id="GFS61781.1"/>
    </source>
</evidence>
<gene>
    <name evidence="1" type="ORF">NPIL_387781</name>
</gene>
<comment type="caution">
    <text evidence="1">The sequence shown here is derived from an EMBL/GenBank/DDBJ whole genome shotgun (WGS) entry which is preliminary data.</text>
</comment>
<reference evidence="1" key="1">
    <citation type="submission" date="2020-08" db="EMBL/GenBank/DDBJ databases">
        <title>Multicomponent nature underlies the extraordinary mechanical properties of spider dragline silk.</title>
        <authorList>
            <person name="Kono N."/>
            <person name="Nakamura H."/>
            <person name="Mori M."/>
            <person name="Yoshida Y."/>
            <person name="Ohtoshi R."/>
            <person name="Malay A.D."/>
            <person name="Moran D.A.P."/>
            <person name="Tomita M."/>
            <person name="Numata K."/>
            <person name="Arakawa K."/>
        </authorList>
    </citation>
    <scope>NUCLEOTIDE SEQUENCE</scope>
</reference>
<proteinExistence type="predicted"/>
<dbReference type="OrthoDB" id="6450589at2759"/>
<accession>A0A8X6JDR1</accession>
<evidence type="ECO:0000313" key="2">
    <source>
        <dbReference type="Proteomes" id="UP000887013"/>
    </source>
</evidence>
<keyword evidence="2" id="KW-1185">Reference proteome</keyword>